<dbReference type="HOGENOM" id="CLU_1370795_0_0_10"/>
<proteinExistence type="predicted"/>
<keyword evidence="2" id="KW-1185">Reference proteome</keyword>
<reference evidence="1 2" key="1">
    <citation type="journal article" date="2011" name="Stand. Genomic Sci.">
        <title>Complete genome sequence of Marivirga tractuosa type strain (H-43).</title>
        <authorList>
            <person name="Pagani I."/>
            <person name="Chertkov O."/>
            <person name="Lapidus A."/>
            <person name="Lucas S."/>
            <person name="Del Rio T.G."/>
            <person name="Tice H."/>
            <person name="Copeland A."/>
            <person name="Cheng J.F."/>
            <person name="Nolan M."/>
            <person name="Saunders E."/>
            <person name="Pitluck S."/>
            <person name="Held B."/>
            <person name="Goodwin L."/>
            <person name="Liolios K."/>
            <person name="Ovchinikova G."/>
            <person name="Ivanova N."/>
            <person name="Mavromatis K."/>
            <person name="Pati A."/>
            <person name="Chen A."/>
            <person name="Palaniappan K."/>
            <person name="Land M."/>
            <person name="Hauser L."/>
            <person name="Jeffries C.D."/>
            <person name="Detter J.C."/>
            <person name="Han C."/>
            <person name="Tapia R."/>
            <person name="Ngatchou-Djao O.D."/>
            <person name="Rohde M."/>
            <person name="Goker M."/>
            <person name="Spring S."/>
            <person name="Sikorski J."/>
            <person name="Woyke T."/>
            <person name="Bristow J."/>
            <person name="Eisen J.A."/>
            <person name="Markowitz V."/>
            <person name="Hugenholtz P."/>
            <person name="Klenk H.P."/>
            <person name="Kyrpides N.C."/>
        </authorList>
    </citation>
    <scope>NUCLEOTIDE SEQUENCE [LARGE SCALE GENOMIC DNA]</scope>
    <source>
        <strain evidence="2">ATCC 23168 / DSM 4126 / NBRC 15989 / NCIMB 1408 / VKM B-1430 / H-43</strain>
    </source>
</reference>
<dbReference type="Proteomes" id="UP000008720">
    <property type="component" value="Chromosome"/>
</dbReference>
<dbReference type="KEGG" id="mtt:Ftrac_0212"/>
<accession>E4TL85</accession>
<evidence type="ECO:0000313" key="1">
    <source>
        <dbReference type="EMBL" id="ADR20223.1"/>
    </source>
</evidence>
<dbReference type="EMBL" id="CP002349">
    <property type="protein sequence ID" value="ADR20223.1"/>
    <property type="molecule type" value="Genomic_DNA"/>
</dbReference>
<name>E4TL85_MARTH</name>
<dbReference type="STRING" id="643867.Ftrac_0212"/>
<dbReference type="RefSeq" id="WP_013452374.1">
    <property type="nucleotide sequence ID" value="NC_014759.1"/>
</dbReference>
<dbReference type="AlphaFoldDB" id="E4TL85"/>
<sequence length="199" mass="22683">MQRTKVLFIFISILTILVCFDSYAQFDKADSLTDISRGMSLHKRISVSVSAGKRTNDLSLKPGLQFLTYANWKKIDFGVGVNYEDEDFFNLIPAYVHIAYNPIPDENHAKIFIQSGLAFNVPASIEYDYGKPGFMCSGGIEQEFVLFKKLSSVFQISYRFQQTSTVREWTSSQAGQDYINSEVIKHSMHRILVVYGINF</sequence>
<evidence type="ECO:0000313" key="2">
    <source>
        <dbReference type="Proteomes" id="UP000008720"/>
    </source>
</evidence>
<gene>
    <name evidence="1" type="ordered locus">Ftrac_0212</name>
</gene>
<protein>
    <submittedName>
        <fullName evidence="1">Uncharacterized protein</fullName>
    </submittedName>
</protein>
<organism evidence="1 2">
    <name type="scientific">Marivirga tractuosa (strain ATCC 23168 / DSM 4126 / NBRC 15989 / NCIMB 1408 / VKM B-1430 / H-43)</name>
    <name type="common">Microscilla tractuosa</name>
    <name type="synonym">Flexibacter tractuosus</name>
    <dbReference type="NCBI Taxonomy" id="643867"/>
    <lineage>
        <taxon>Bacteria</taxon>
        <taxon>Pseudomonadati</taxon>
        <taxon>Bacteroidota</taxon>
        <taxon>Cytophagia</taxon>
        <taxon>Cytophagales</taxon>
        <taxon>Marivirgaceae</taxon>
        <taxon>Marivirga</taxon>
    </lineage>
</organism>